<dbReference type="EMBL" id="JADIMM010000012">
    <property type="protein sequence ID" value="MBO8456692.1"/>
    <property type="molecule type" value="Genomic_DNA"/>
</dbReference>
<reference evidence="2" key="1">
    <citation type="submission" date="2020-10" db="EMBL/GenBank/DDBJ databases">
        <authorList>
            <person name="Gilroy R."/>
        </authorList>
    </citation>
    <scope>NUCLEOTIDE SEQUENCE</scope>
    <source>
        <strain evidence="2">10532</strain>
    </source>
</reference>
<dbReference type="Proteomes" id="UP000823638">
    <property type="component" value="Unassembled WGS sequence"/>
</dbReference>
<reference evidence="2" key="2">
    <citation type="journal article" date="2021" name="PeerJ">
        <title>Extensive microbial diversity within the chicken gut microbiome revealed by metagenomics and culture.</title>
        <authorList>
            <person name="Gilroy R."/>
            <person name="Ravi A."/>
            <person name="Getino M."/>
            <person name="Pursley I."/>
            <person name="Horton D.L."/>
            <person name="Alikhan N.F."/>
            <person name="Baker D."/>
            <person name="Gharbi K."/>
            <person name="Hall N."/>
            <person name="Watson M."/>
            <person name="Adriaenssens E.M."/>
            <person name="Foster-Nyarko E."/>
            <person name="Jarju S."/>
            <person name="Secka A."/>
            <person name="Antonio M."/>
            <person name="Oren A."/>
            <person name="Chaudhuri R.R."/>
            <person name="La Ragione R."/>
            <person name="Hildebrand F."/>
            <person name="Pallen M.J."/>
        </authorList>
    </citation>
    <scope>NUCLEOTIDE SEQUENCE</scope>
    <source>
        <strain evidence="2">10532</strain>
    </source>
</reference>
<dbReference type="PROSITE" id="PS51257">
    <property type="entry name" value="PROKAR_LIPOPROTEIN"/>
    <property type="match status" value="1"/>
</dbReference>
<comment type="caution">
    <text evidence="2">The sequence shown here is derived from an EMBL/GenBank/DDBJ whole genome shotgun (WGS) entry which is preliminary data.</text>
</comment>
<sequence length="162" mass="17999">MRKFLFVFMLSAVVTAACPVFAQVTGGAEDGIQTQAGFIETLLQKDSVTWKDVAALGYLSLSRDSTPPDFEGEEAFNYFKESGIIREKFTPDSFVTQKEFSGFLVRLFDIKGSLWYSVFKTDGYAFRLLKYRGVVSSGDYGGDLMSGRKALLLFTRASGEVE</sequence>
<evidence type="ECO:0000256" key="1">
    <source>
        <dbReference type="SAM" id="SignalP"/>
    </source>
</evidence>
<keyword evidence="1" id="KW-0732">Signal</keyword>
<feature type="chain" id="PRO_5039108495" evidence="1">
    <location>
        <begin position="23"/>
        <end position="162"/>
    </location>
</feature>
<protein>
    <submittedName>
        <fullName evidence="2">Uncharacterized protein</fullName>
    </submittedName>
</protein>
<accession>A0A9D9N1A2</accession>
<gene>
    <name evidence="2" type="ORF">IAA81_00500</name>
</gene>
<feature type="signal peptide" evidence="1">
    <location>
        <begin position="1"/>
        <end position="22"/>
    </location>
</feature>
<dbReference type="AlphaFoldDB" id="A0A9D9N1A2"/>
<name>A0A9D9N1A2_9SPIR</name>
<evidence type="ECO:0000313" key="2">
    <source>
        <dbReference type="EMBL" id="MBO8456692.1"/>
    </source>
</evidence>
<proteinExistence type="predicted"/>
<evidence type="ECO:0000313" key="3">
    <source>
        <dbReference type="Proteomes" id="UP000823638"/>
    </source>
</evidence>
<organism evidence="2 3">
    <name type="scientific">Candidatus Gallitreponema excrementavium</name>
    <dbReference type="NCBI Taxonomy" id="2840840"/>
    <lineage>
        <taxon>Bacteria</taxon>
        <taxon>Pseudomonadati</taxon>
        <taxon>Spirochaetota</taxon>
        <taxon>Spirochaetia</taxon>
        <taxon>Spirochaetales</taxon>
        <taxon>Candidatus Gallitreponema</taxon>
    </lineage>
</organism>